<comment type="caution">
    <text evidence="3">The sequence shown here is derived from an EMBL/GenBank/DDBJ whole genome shotgun (WGS) entry which is preliminary data.</text>
</comment>
<evidence type="ECO:0008006" key="5">
    <source>
        <dbReference type="Google" id="ProtNLM"/>
    </source>
</evidence>
<sequence>MSYVSVLKNIPEFLSQPAGIAAIASVGIHGAIAFILPLMPVDSKVNQNASPKSVGVMELSEAEQSRLPQNNSPQVSALPQVPLQSAIPLPNFAVQPTPLDTIPPSPDSTKVIIPSLPESSVNPNISSLPKSQPLPILPQPNFDSSFNVKAKSDGSYRRFNQNINLGQSAPLASRKRNAAPITSSPYNLPDIPPIQSAPLPPELAGIPAPPPLPPTSGNDIVAINPQINPDMNINGAVTQPRAVNPEDFIAPVNRSIPQPGDNLTLAGQSLQQWGQQSGPRRIELPNQPSTAAENTNQNTNQNTNISPQDARTLTLAKQFEEVRERYPNSEIKQPISEVVKTKPGKEGKIEGTLVIDSEGKADYLKFVDRSVSSELQKETRNYFRNYFKENPIRRNGKAKVYAFTLDFKSDVTDTARTVEFSKPQDKLADRLRSSKQGEVQVNQNPSKPENISRSSVPVKVDAQPNRSAVVVPSVTPAPVTSKPQAEIRTNKPASASENNDQTAVEVRLRNNQQVPSVPAKPTPQARVNIKEPAPQVTSKPSLANRLVNRKEDSVSEENSSKASNSAKKLIQRLREVKEQRSGSK</sequence>
<feature type="compositionally biased region" description="Low complexity" evidence="1">
    <location>
        <begin position="556"/>
        <end position="568"/>
    </location>
</feature>
<dbReference type="AlphaFoldDB" id="A0A8J7F5Q6"/>
<evidence type="ECO:0000256" key="2">
    <source>
        <dbReference type="SAM" id="Phobius"/>
    </source>
</evidence>
<keyword evidence="4" id="KW-1185">Reference proteome</keyword>
<evidence type="ECO:0000313" key="4">
    <source>
        <dbReference type="Proteomes" id="UP000620559"/>
    </source>
</evidence>
<feature type="compositionally biased region" description="Low complexity" evidence="1">
    <location>
        <begin position="294"/>
        <end position="304"/>
    </location>
</feature>
<organism evidence="3 4">
    <name type="scientific">Plectonema cf. radiosum LEGE 06105</name>
    <dbReference type="NCBI Taxonomy" id="945769"/>
    <lineage>
        <taxon>Bacteria</taxon>
        <taxon>Bacillati</taxon>
        <taxon>Cyanobacteriota</taxon>
        <taxon>Cyanophyceae</taxon>
        <taxon>Oscillatoriophycideae</taxon>
        <taxon>Oscillatoriales</taxon>
        <taxon>Microcoleaceae</taxon>
        <taxon>Plectonema</taxon>
    </lineage>
</organism>
<proteinExistence type="predicted"/>
<accession>A0A8J7F5Q6</accession>
<feature type="compositionally biased region" description="Polar residues" evidence="1">
    <location>
        <begin position="434"/>
        <end position="455"/>
    </location>
</feature>
<keyword evidence="2" id="KW-0812">Transmembrane</keyword>
<evidence type="ECO:0000313" key="3">
    <source>
        <dbReference type="EMBL" id="MBE9215805.1"/>
    </source>
</evidence>
<dbReference type="Proteomes" id="UP000620559">
    <property type="component" value="Unassembled WGS sequence"/>
</dbReference>
<evidence type="ECO:0000256" key="1">
    <source>
        <dbReference type="SAM" id="MobiDB-lite"/>
    </source>
</evidence>
<protein>
    <recommendedName>
        <fullName evidence="5">TonB family protein</fullName>
    </recommendedName>
</protein>
<dbReference type="RefSeq" id="WP_193924029.1">
    <property type="nucleotide sequence ID" value="NZ_JADEWL010000119.1"/>
</dbReference>
<feature type="region of interest" description="Disordered" evidence="1">
    <location>
        <begin position="425"/>
        <end position="584"/>
    </location>
</feature>
<feature type="transmembrane region" description="Helical" evidence="2">
    <location>
        <begin position="20"/>
        <end position="39"/>
    </location>
</feature>
<feature type="compositionally biased region" description="Polar residues" evidence="1">
    <location>
        <begin position="491"/>
        <end position="502"/>
    </location>
</feature>
<name>A0A8J7F5Q6_9CYAN</name>
<feature type="compositionally biased region" description="Basic and acidic residues" evidence="1">
    <location>
        <begin position="572"/>
        <end position="584"/>
    </location>
</feature>
<reference evidence="3" key="1">
    <citation type="submission" date="2020-10" db="EMBL/GenBank/DDBJ databases">
        <authorList>
            <person name="Castelo-Branco R."/>
            <person name="Eusebio N."/>
            <person name="Adriana R."/>
            <person name="Vieira A."/>
            <person name="Brugerolle De Fraissinette N."/>
            <person name="Rezende De Castro R."/>
            <person name="Schneider M.P."/>
            <person name="Vasconcelos V."/>
            <person name="Leao P.N."/>
        </authorList>
    </citation>
    <scope>NUCLEOTIDE SEQUENCE</scope>
    <source>
        <strain evidence="3">LEGE 06105</strain>
    </source>
</reference>
<feature type="region of interest" description="Disordered" evidence="1">
    <location>
        <begin position="270"/>
        <end position="309"/>
    </location>
</feature>
<dbReference type="EMBL" id="JADEWL010000119">
    <property type="protein sequence ID" value="MBE9215805.1"/>
    <property type="molecule type" value="Genomic_DNA"/>
</dbReference>
<keyword evidence="2" id="KW-0472">Membrane</keyword>
<gene>
    <name evidence="3" type="ORF">IQ247_24600</name>
</gene>
<feature type="compositionally biased region" description="Low complexity" evidence="1">
    <location>
        <begin position="467"/>
        <end position="481"/>
    </location>
</feature>
<keyword evidence="2" id="KW-1133">Transmembrane helix</keyword>